<keyword evidence="1" id="KW-0482">Metalloprotease</keyword>
<keyword evidence="4" id="KW-0812">Transmembrane</keyword>
<evidence type="ECO:0000256" key="3">
    <source>
        <dbReference type="SAM" id="MobiDB-lite"/>
    </source>
</evidence>
<keyword evidence="4" id="KW-1133">Transmembrane helix</keyword>
<reference evidence="6" key="1">
    <citation type="submission" date="2021-06" db="EMBL/GenBank/DDBJ databases">
        <authorList>
            <person name="Hodson N. C."/>
            <person name="Mongue J. A."/>
            <person name="Jaron S. K."/>
        </authorList>
    </citation>
    <scope>NUCLEOTIDE SEQUENCE</scope>
</reference>
<dbReference type="Pfam" id="PF01562">
    <property type="entry name" value="Pep_M12B_propep"/>
    <property type="match status" value="1"/>
</dbReference>
<evidence type="ECO:0000313" key="7">
    <source>
        <dbReference type="Proteomes" id="UP000708208"/>
    </source>
</evidence>
<feature type="region of interest" description="Disordered" evidence="3">
    <location>
        <begin position="42"/>
        <end position="75"/>
    </location>
</feature>
<dbReference type="PANTHER" id="PTHR11905">
    <property type="entry name" value="ADAM A DISINTEGRIN AND METALLOPROTEASE DOMAIN"/>
    <property type="match status" value="1"/>
</dbReference>
<evidence type="ECO:0000313" key="6">
    <source>
        <dbReference type="EMBL" id="CAG7815674.1"/>
    </source>
</evidence>
<evidence type="ECO:0000259" key="5">
    <source>
        <dbReference type="Pfam" id="PF01562"/>
    </source>
</evidence>
<keyword evidence="1" id="KW-0378">Hydrolase</keyword>
<dbReference type="PANTHER" id="PTHR11905:SF159">
    <property type="entry name" value="ADAM METALLOPROTEASE"/>
    <property type="match status" value="1"/>
</dbReference>
<sequence length="316" mass="35633">MHWKLVVVGSLILIFIFTIIVVSVLSSVQPNYVQLHKIQSTGLSDTGSKSKDPKKHSPNDPPAVLGQTRDFTIPYKLPPTPQDEELWFDEIMKFNRLKPPSPSTNFTNNNSNFNQTSSGSSSRDSGSSSNNKHYNHQRIHIDSGNFRVQLATIWDPHPSYRFHAFSKDWRIDLVPSTNFIVPGFRVTEHGEGGNESSRFASDYSGCFYTGVVNGDEKSSVAVSLCHGMTGHIRTSDGSYFIEPTGEWKGPHIPIQHVIYKLPSNPNAHHDDVLQPREFFPFAHTIPYTETDSYIKVTAANDMSIFSCLYMYMHNYS</sequence>
<keyword evidence="7" id="KW-1185">Reference proteome</keyword>
<proteinExistence type="predicted"/>
<feature type="transmembrane region" description="Helical" evidence="4">
    <location>
        <begin position="6"/>
        <end position="28"/>
    </location>
</feature>
<evidence type="ECO:0000256" key="4">
    <source>
        <dbReference type="SAM" id="Phobius"/>
    </source>
</evidence>
<organism evidence="6 7">
    <name type="scientific">Allacma fusca</name>
    <dbReference type="NCBI Taxonomy" id="39272"/>
    <lineage>
        <taxon>Eukaryota</taxon>
        <taxon>Metazoa</taxon>
        <taxon>Ecdysozoa</taxon>
        <taxon>Arthropoda</taxon>
        <taxon>Hexapoda</taxon>
        <taxon>Collembola</taxon>
        <taxon>Symphypleona</taxon>
        <taxon>Sminthuridae</taxon>
        <taxon>Allacma</taxon>
    </lineage>
</organism>
<protein>
    <recommendedName>
        <fullName evidence="5">Peptidase M12B propeptide domain-containing protein</fullName>
    </recommendedName>
</protein>
<dbReference type="GO" id="GO:0008237">
    <property type="term" value="F:metallopeptidase activity"/>
    <property type="evidence" value="ECO:0007669"/>
    <property type="project" value="UniProtKB-KW"/>
</dbReference>
<comment type="caution">
    <text evidence="6">The sequence shown here is derived from an EMBL/GenBank/DDBJ whole genome shotgun (WGS) entry which is preliminary data.</text>
</comment>
<dbReference type="InterPro" id="IPR002870">
    <property type="entry name" value="Peptidase_M12B_N"/>
</dbReference>
<feature type="compositionally biased region" description="Low complexity" evidence="3">
    <location>
        <begin position="103"/>
        <end position="129"/>
    </location>
</feature>
<keyword evidence="1" id="KW-0645">Protease</keyword>
<feature type="region of interest" description="Disordered" evidence="3">
    <location>
        <begin position="99"/>
        <end position="134"/>
    </location>
</feature>
<evidence type="ECO:0000256" key="2">
    <source>
        <dbReference type="ARBA" id="ARBA00023157"/>
    </source>
</evidence>
<evidence type="ECO:0000256" key="1">
    <source>
        <dbReference type="ARBA" id="ARBA00023049"/>
    </source>
</evidence>
<gene>
    <name evidence="6" type="ORF">AFUS01_LOCUS26339</name>
</gene>
<keyword evidence="4" id="KW-0472">Membrane</keyword>
<name>A0A8J2L577_9HEXA</name>
<keyword evidence="2" id="KW-1015">Disulfide bond</keyword>
<dbReference type="EMBL" id="CAJVCH010350270">
    <property type="protein sequence ID" value="CAG7815674.1"/>
    <property type="molecule type" value="Genomic_DNA"/>
</dbReference>
<feature type="domain" description="Peptidase M12B propeptide" evidence="5">
    <location>
        <begin position="134"/>
        <end position="213"/>
    </location>
</feature>
<feature type="compositionally biased region" description="Basic and acidic residues" evidence="3">
    <location>
        <begin position="48"/>
        <end position="58"/>
    </location>
</feature>
<accession>A0A8J2L577</accession>
<dbReference type="OrthoDB" id="5855429at2759"/>
<dbReference type="Proteomes" id="UP000708208">
    <property type="component" value="Unassembled WGS sequence"/>
</dbReference>
<dbReference type="AlphaFoldDB" id="A0A8J2L577"/>